<keyword evidence="5 9" id="KW-0418">Kinase</keyword>
<evidence type="ECO:0000313" key="13">
    <source>
        <dbReference type="EMBL" id="KDR33709.1"/>
    </source>
</evidence>
<feature type="binding site" evidence="9">
    <location>
        <position position="245"/>
    </location>
    <ligand>
        <name>sn-glycerol 3-phosphate</name>
        <dbReference type="ChEBI" id="CHEBI:57597"/>
    </ligand>
</feature>
<keyword evidence="4 9" id="KW-0547">Nucleotide-binding</keyword>
<evidence type="ECO:0000256" key="1">
    <source>
        <dbReference type="ARBA" id="ARBA00005190"/>
    </source>
</evidence>
<dbReference type="NCBIfam" id="NF000756">
    <property type="entry name" value="PRK00047.1"/>
    <property type="match status" value="1"/>
</dbReference>
<feature type="binding site" evidence="9">
    <location>
        <position position="16"/>
    </location>
    <ligand>
        <name>ATP</name>
        <dbReference type="ChEBI" id="CHEBI:30616"/>
    </ligand>
</feature>
<dbReference type="InterPro" id="IPR018485">
    <property type="entry name" value="FGGY_C"/>
</dbReference>
<dbReference type="InterPro" id="IPR018483">
    <property type="entry name" value="Carb_kinase_FGGY_CS"/>
</dbReference>
<feature type="binding site" evidence="9">
    <location>
        <position position="15"/>
    </location>
    <ligand>
        <name>ATP</name>
        <dbReference type="ChEBI" id="CHEBI:30616"/>
    </ligand>
</feature>
<dbReference type="GO" id="GO:0005524">
    <property type="term" value="F:ATP binding"/>
    <property type="evidence" value="ECO:0007669"/>
    <property type="project" value="UniProtKB-UniRule"/>
</dbReference>
<feature type="binding site" evidence="9">
    <location>
        <position position="314"/>
    </location>
    <ligand>
        <name>ATP</name>
        <dbReference type="ChEBI" id="CHEBI:30616"/>
    </ligand>
</feature>
<dbReference type="Pfam" id="PF02782">
    <property type="entry name" value="FGGY_C"/>
    <property type="match status" value="1"/>
</dbReference>
<gene>
    <name evidence="9 13" type="primary">glpK</name>
    <name evidence="13" type="ORF">BG60_00635</name>
</gene>
<dbReference type="FunFam" id="3.30.420.40:FF:000007">
    <property type="entry name" value="Glycerol kinase"/>
    <property type="match status" value="1"/>
</dbReference>
<dbReference type="PIRSF" id="PIRSF000538">
    <property type="entry name" value="GlpK"/>
    <property type="match status" value="1"/>
</dbReference>
<comment type="pathway">
    <text evidence="1 9">Polyol metabolism; glycerol degradation via glycerol kinase pathway; sn-glycerol 3-phosphate from glycerol: step 1/1.</text>
</comment>
<feature type="binding site" evidence="9">
    <location>
        <position position="84"/>
    </location>
    <ligand>
        <name>sn-glycerol 3-phosphate</name>
        <dbReference type="ChEBI" id="CHEBI:57597"/>
    </ligand>
</feature>
<evidence type="ECO:0000256" key="6">
    <source>
        <dbReference type="ARBA" id="ARBA00022798"/>
    </source>
</evidence>
<feature type="binding site" evidence="9">
    <location>
        <position position="14"/>
    </location>
    <ligand>
        <name>ADP</name>
        <dbReference type="ChEBI" id="CHEBI:456216"/>
    </ligand>
</feature>
<dbReference type="GO" id="GO:0004370">
    <property type="term" value="F:glycerol kinase activity"/>
    <property type="evidence" value="ECO:0007669"/>
    <property type="project" value="UniProtKB-UniRule"/>
</dbReference>
<dbReference type="InterPro" id="IPR000577">
    <property type="entry name" value="Carb_kinase_FGGY"/>
</dbReference>
<feature type="binding site" evidence="9">
    <location>
        <position position="14"/>
    </location>
    <ligand>
        <name>sn-glycerol 3-phosphate</name>
        <dbReference type="ChEBI" id="CHEBI:57597"/>
    </ligand>
</feature>
<evidence type="ECO:0000256" key="8">
    <source>
        <dbReference type="ARBA" id="ARBA00052101"/>
    </source>
</evidence>
<keyword evidence="7 9" id="KW-0067">ATP-binding</keyword>
<dbReference type="OrthoDB" id="9805576at2"/>
<accession>A0A656QPH0</accession>
<feature type="binding site" evidence="9">
    <location>
        <position position="136"/>
    </location>
    <ligand>
        <name>glycerol</name>
        <dbReference type="ChEBI" id="CHEBI:17754"/>
    </ligand>
</feature>
<keyword evidence="14" id="KW-1185">Reference proteome</keyword>
<feature type="binding site" evidence="9">
    <location>
        <position position="85"/>
    </location>
    <ligand>
        <name>sn-glycerol 3-phosphate</name>
        <dbReference type="ChEBI" id="CHEBI:57597"/>
    </ligand>
</feature>
<dbReference type="HAMAP" id="MF_00186">
    <property type="entry name" value="Glycerol_kin"/>
    <property type="match status" value="1"/>
</dbReference>
<feature type="binding site" evidence="9">
    <location>
        <position position="85"/>
    </location>
    <ligand>
        <name>glycerol</name>
        <dbReference type="ChEBI" id="CHEBI:17754"/>
    </ligand>
</feature>
<dbReference type="NCBIfam" id="TIGR01311">
    <property type="entry name" value="glycerol_kin"/>
    <property type="match status" value="1"/>
</dbReference>
<comment type="caution">
    <text evidence="13">The sequence shown here is derived from an EMBL/GenBank/DDBJ whole genome shotgun (WGS) entry which is preliminary data.</text>
</comment>
<feature type="binding site" evidence="9">
    <location>
        <position position="136"/>
    </location>
    <ligand>
        <name>sn-glycerol 3-phosphate</name>
        <dbReference type="ChEBI" id="CHEBI:57597"/>
    </ligand>
</feature>
<evidence type="ECO:0000259" key="11">
    <source>
        <dbReference type="Pfam" id="PF00370"/>
    </source>
</evidence>
<feature type="binding site" evidence="9">
    <location>
        <position position="411"/>
    </location>
    <ligand>
        <name>ATP</name>
        <dbReference type="ChEBI" id="CHEBI:30616"/>
    </ligand>
</feature>
<dbReference type="InterPro" id="IPR005999">
    <property type="entry name" value="Glycerol_kin"/>
</dbReference>
<feature type="binding site" evidence="9">
    <location>
        <position position="411"/>
    </location>
    <ligand>
        <name>ADP</name>
        <dbReference type="ChEBI" id="CHEBI:456216"/>
    </ligand>
</feature>
<feature type="binding site" evidence="9">
    <location>
        <position position="18"/>
    </location>
    <ligand>
        <name>ADP</name>
        <dbReference type="ChEBI" id="CHEBI:456216"/>
    </ligand>
</feature>
<feature type="binding site" evidence="9">
    <location>
        <position position="267"/>
    </location>
    <ligand>
        <name>ATP</name>
        <dbReference type="ChEBI" id="CHEBI:30616"/>
    </ligand>
</feature>
<feature type="domain" description="Carbohydrate kinase FGGY N-terminal" evidence="11">
    <location>
        <begin position="7"/>
        <end position="252"/>
    </location>
</feature>
<evidence type="ECO:0000256" key="7">
    <source>
        <dbReference type="ARBA" id="ARBA00022840"/>
    </source>
</evidence>
<dbReference type="EC" id="2.7.1.30" evidence="9"/>
<feature type="binding site" evidence="9">
    <location>
        <position position="14"/>
    </location>
    <ligand>
        <name>ATP</name>
        <dbReference type="ChEBI" id="CHEBI:30616"/>
    </ligand>
</feature>
<dbReference type="InterPro" id="IPR018484">
    <property type="entry name" value="FGGY_N"/>
</dbReference>
<evidence type="ECO:0000256" key="10">
    <source>
        <dbReference type="RuleBase" id="RU003733"/>
    </source>
</evidence>
<comment type="similarity">
    <text evidence="2 9 10">Belongs to the FGGY kinase family.</text>
</comment>
<organism evidence="13 14">
    <name type="scientific">Caballeronia zhejiangensis</name>
    <dbReference type="NCBI Taxonomy" id="871203"/>
    <lineage>
        <taxon>Bacteria</taxon>
        <taxon>Pseudomonadati</taxon>
        <taxon>Pseudomonadota</taxon>
        <taxon>Betaproteobacteria</taxon>
        <taxon>Burkholderiales</taxon>
        <taxon>Burkholderiaceae</taxon>
        <taxon>Caballeronia</taxon>
    </lineage>
</organism>
<dbReference type="Pfam" id="PF00370">
    <property type="entry name" value="FGGY_N"/>
    <property type="match status" value="1"/>
</dbReference>
<feature type="binding site" evidence="9">
    <location>
        <position position="310"/>
    </location>
    <ligand>
        <name>ATP</name>
        <dbReference type="ChEBI" id="CHEBI:30616"/>
    </ligand>
</feature>
<evidence type="ECO:0000256" key="3">
    <source>
        <dbReference type="ARBA" id="ARBA00022679"/>
    </source>
</evidence>
<feature type="binding site" evidence="9">
    <location>
        <position position="245"/>
    </location>
    <ligand>
        <name>glycerol</name>
        <dbReference type="ChEBI" id="CHEBI:17754"/>
    </ligand>
</feature>
<dbReference type="FunFam" id="3.30.420.40:FF:000008">
    <property type="entry name" value="Glycerol kinase"/>
    <property type="match status" value="1"/>
</dbReference>
<dbReference type="PANTHER" id="PTHR10196">
    <property type="entry name" value="SUGAR KINASE"/>
    <property type="match status" value="1"/>
</dbReference>
<dbReference type="GO" id="GO:0006072">
    <property type="term" value="P:glycerol-3-phosphate metabolic process"/>
    <property type="evidence" value="ECO:0007669"/>
    <property type="project" value="InterPro"/>
</dbReference>
<proteinExistence type="inferred from homology"/>
<feature type="binding site" evidence="9">
    <location>
        <position position="246"/>
    </location>
    <ligand>
        <name>glycerol</name>
        <dbReference type="ChEBI" id="CHEBI:17754"/>
    </ligand>
</feature>
<keyword evidence="6 9" id="KW-0319">Glycerol metabolism</keyword>
<evidence type="ECO:0000256" key="9">
    <source>
        <dbReference type="HAMAP-Rule" id="MF_00186"/>
    </source>
</evidence>
<feature type="domain" description="Carbohydrate kinase FGGY C-terminal" evidence="12">
    <location>
        <begin position="262"/>
        <end position="449"/>
    </location>
</feature>
<evidence type="ECO:0000256" key="4">
    <source>
        <dbReference type="ARBA" id="ARBA00022741"/>
    </source>
</evidence>
<dbReference type="PANTHER" id="PTHR10196:SF69">
    <property type="entry name" value="GLYCEROL KINASE"/>
    <property type="match status" value="1"/>
</dbReference>
<dbReference type="UniPathway" id="UPA00618">
    <property type="reaction ID" value="UER00672"/>
</dbReference>
<comment type="function">
    <text evidence="9">Key enzyme in the regulation of glycerol uptake and metabolism. Catalyzes the phosphorylation of glycerol to yield sn-glycerol 3-phosphate.</text>
</comment>
<dbReference type="RefSeq" id="WP_008346094.1">
    <property type="nucleotide sequence ID" value="NZ_CP084286.1"/>
</dbReference>
<dbReference type="EMBL" id="JFHD01000001">
    <property type="protein sequence ID" value="KDR33709.1"/>
    <property type="molecule type" value="Genomic_DNA"/>
</dbReference>
<feature type="binding site" evidence="9">
    <location>
        <position position="84"/>
    </location>
    <ligand>
        <name>glycerol</name>
        <dbReference type="ChEBI" id="CHEBI:17754"/>
    </ligand>
</feature>
<dbReference type="PROSITE" id="PS00445">
    <property type="entry name" value="FGGY_KINASES_2"/>
    <property type="match status" value="1"/>
</dbReference>
<dbReference type="AlphaFoldDB" id="A0A656QPH0"/>
<evidence type="ECO:0000313" key="14">
    <source>
        <dbReference type="Proteomes" id="UP000027451"/>
    </source>
</evidence>
<evidence type="ECO:0000256" key="2">
    <source>
        <dbReference type="ARBA" id="ARBA00009156"/>
    </source>
</evidence>
<dbReference type="Proteomes" id="UP000027451">
    <property type="component" value="Unassembled WGS sequence"/>
</dbReference>
<keyword evidence="3 9" id="KW-0808">Transferase</keyword>
<dbReference type="InterPro" id="IPR043129">
    <property type="entry name" value="ATPase_NBD"/>
</dbReference>
<evidence type="ECO:0000259" key="12">
    <source>
        <dbReference type="Pfam" id="PF02782"/>
    </source>
</evidence>
<comment type="caution">
    <text evidence="9">Lacks conserved residue(s) required for the propagation of feature annotation.</text>
</comment>
<comment type="catalytic activity">
    <reaction evidence="8 9">
        <text>glycerol + ATP = sn-glycerol 3-phosphate + ADP + H(+)</text>
        <dbReference type="Rhea" id="RHEA:21644"/>
        <dbReference type="ChEBI" id="CHEBI:15378"/>
        <dbReference type="ChEBI" id="CHEBI:17754"/>
        <dbReference type="ChEBI" id="CHEBI:30616"/>
        <dbReference type="ChEBI" id="CHEBI:57597"/>
        <dbReference type="ChEBI" id="CHEBI:456216"/>
        <dbReference type="EC" id="2.7.1.30"/>
    </reaction>
</comment>
<dbReference type="CDD" id="cd07786">
    <property type="entry name" value="FGGY_EcGK_like"/>
    <property type="match status" value="1"/>
</dbReference>
<sequence length="507" mass="54081">MSQRRFILALDQGTTSSRAMLFAHSGSVIASAQREFAQHYPQPGRVEHDPADIWQSQLAVAHEAMQKAGARASDIAAIGIANQRETTLLWDRQTGAPVGPAIVWQDRRTAAHCARLIESGAESLIEEKTGLRIDPYFSATKLAWLLDSAPGLRARACRGELAFGTVDSWLLWQLSAGRRHVTDVSNAARTALFDIRAGAWDDELLALFDIPRAVLPEVVASSGAIAHTDAALFGAPIPITGVAGDQQAATFGQGCVEPGLVKNTYGTGLFMLMNTGAQPVASRHRLLTTIGWEFGGQRTYALEGAVFMGGAIVQWLRDGLGFIESAAEISALAAQCSSSEGVVLAPAFAGLGAPYWDPYARGTLLGMTRGTNRAHIARAALEAIAFQTVDVLDAMEADAGIAVSELRADGGASQSDLLMQIQADLLGRPVVRPSVTESTALGAACLAGLGSGFWSSRDEIASAWPPARRFEPAMASAERAMHIERWHRAIDRARAWEHPAEEPLSTV</sequence>
<reference evidence="13 14" key="1">
    <citation type="submission" date="2014-03" db="EMBL/GenBank/DDBJ databases">
        <title>Draft Genome Sequences of Four Burkholderia Strains.</title>
        <authorList>
            <person name="Liu X.Y."/>
            <person name="Li C.X."/>
            <person name="Xu J.H."/>
        </authorList>
    </citation>
    <scope>NUCLEOTIDE SEQUENCE [LARGE SCALE GENOMIC DNA]</scope>
    <source>
        <strain evidence="13 14">OP-1</strain>
    </source>
</reference>
<dbReference type="SUPFAM" id="SSF53067">
    <property type="entry name" value="Actin-like ATPase domain"/>
    <property type="match status" value="2"/>
</dbReference>
<name>A0A656QPH0_9BURK</name>
<dbReference type="GO" id="GO:0019563">
    <property type="term" value="P:glycerol catabolic process"/>
    <property type="evidence" value="ECO:0007669"/>
    <property type="project" value="UniProtKB-UniRule"/>
</dbReference>
<comment type="activity regulation">
    <text evidence="9">Inhibited by fructose 1,6-bisphosphate (FBP).</text>
</comment>
<dbReference type="Gene3D" id="3.30.420.40">
    <property type="match status" value="2"/>
</dbReference>
<protein>
    <recommendedName>
        <fullName evidence="9">Glycerol kinase</fullName>
        <ecNumber evidence="9">2.7.1.30</ecNumber>
    </recommendedName>
    <alternativeName>
        <fullName evidence="9">ATP:glycerol 3-phosphotransferase</fullName>
    </alternativeName>
    <alternativeName>
        <fullName evidence="9">Glycerokinase</fullName>
        <shortName evidence="9">GK</shortName>
    </alternativeName>
</protein>
<dbReference type="GO" id="GO:0005829">
    <property type="term" value="C:cytosol"/>
    <property type="evidence" value="ECO:0007669"/>
    <property type="project" value="TreeGrafter"/>
</dbReference>
<evidence type="ECO:0000256" key="5">
    <source>
        <dbReference type="ARBA" id="ARBA00022777"/>
    </source>
</evidence>
<feature type="binding site" evidence="9">
    <location>
        <position position="267"/>
    </location>
    <ligand>
        <name>ADP</name>
        <dbReference type="ChEBI" id="CHEBI:456216"/>
    </ligand>
</feature>
<feature type="binding site" evidence="9">
    <location>
        <position position="310"/>
    </location>
    <ligand>
        <name>ADP</name>
        <dbReference type="ChEBI" id="CHEBI:456216"/>
    </ligand>
</feature>